<reference evidence="1" key="2">
    <citation type="submission" date="2020-09" db="EMBL/GenBank/DDBJ databases">
        <authorList>
            <person name="Sun Q."/>
            <person name="Sedlacek I."/>
        </authorList>
    </citation>
    <scope>NUCLEOTIDE SEQUENCE</scope>
    <source>
        <strain evidence="1">CCM 8711</strain>
    </source>
</reference>
<proteinExistence type="predicted"/>
<comment type="caution">
    <text evidence="1">The sequence shown here is derived from an EMBL/GenBank/DDBJ whole genome shotgun (WGS) entry which is preliminary data.</text>
</comment>
<sequence length="229" mass="26340">MDHEALDIFKNLLITAVNNVAPAYLSTHYNEASDIIKNTFGSQRITLKAKVIGNSIIQTGERVFCYELYHQLRMLMDQHMAVFQNVCLQGELKKMQIIHLAERLGLRPLTAAYIPDFLLHSPSVADEHPYIIEVKTSRTLSWEEVVADISKIAEFMTRYNYQRGVFITTAIKLSYVLNTRIANNNLLRNIPNINRLANEIYILNREDEFHGTTCLPLSQILTPGFEWLE</sequence>
<organism evidence="1 2">
    <name type="scientific">Mucilaginibacter galii</name>
    <dbReference type="NCBI Taxonomy" id="2005073"/>
    <lineage>
        <taxon>Bacteria</taxon>
        <taxon>Pseudomonadati</taxon>
        <taxon>Bacteroidota</taxon>
        <taxon>Sphingobacteriia</taxon>
        <taxon>Sphingobacteriales</taxon>
        <taxon>Sphingobacteriaceae</taxon>
        <taxon>Mucilaginibacter</taxon>
    </lineage>
</organism>
<evidence type="ECO:0000313" key="1">
    <source>
        <dbReference type="EMBL" id="GGI50460.1"/>
    </source>
</evidence>
<evidence type="ECO:0000313" key="2">
    <source>
        <dbReference type="Proteomes" id="UP000662074"/>
    </source>
</evidence>
<name>A0A917J9K2_9SPHI</name>
<gene>
    <name evidence="1" type="ORF">GCM10011425_16720</name>
</gene>
<protein>
    <submittedName>
        <fullName evidence="1">Uncharacterized protein</fullName>
    </submittedName>
</protein>
<accession>A0A917J9K2</accession>
<dbReference type="Proteomes" id="UP000662074">
    <property type="component" value="Unassembled WGS sequence"/>
</dbReference>
<dbReference type="AlphaFoldDB" id="A0A917J9K2"/>
<dbReference type="RefSeq" id="WP_188415629.1">
    <property type="nucleotide sequence ID" value="NZ_BMDO01000003.1"/>
</dbReference>
<reference evidence="1" key="1">
    <citation type="journal article" date="2014" name="Int. J. Syst. Evol. Microbiol.">
        <title>Complete genome sequence of Corynebacterium casei LMG S-19264T (=DSM 44701T), isolated from a smear-ripened cheese.</title>
        <authorList>
            <consortium name="US DOE Joint Genome Institute (JGI-PGF)"/>
            <person name="Walter F."/>
            <person name="Albersmeier A."/>
            <person name="Kalinowski J."/>
            <person name="Ruckert C."/>
        </authorList>
    </citation>
    <scope>NUCLEOTIDE SEQUENCE</scope>
    <source>
        <strain evidence="1">CCM 8711</strain>
    </source>
</reference>
<dbReference type="EMBL" id="BMDO01000003">
    <property type="protein sequence ID" value="GGI50460.1"/>
    <property type="molecule type" value="Genomic_DNA"/>
</dbReference>
<keyword evidence="2" id="KW-1185">Reference proteome</keyword>